<dbReference type="RefSeq" id="WP_151909742.1">
    <property type="nucleotide sequence ID" value="NZ_WDOM01000001.1"/>
</dbReference>
<evidence type="ECO:0000256" key="1">
    <source>
        <dbReference type="SAM" id="MobiDB-lite"/>
    </source>
</evidence>
<evidence type="ECO:0000313" key="3">
    <source>
        <dbReference type="EMBL" id="KAB7487559.1"/>
    </source>
</evidence>
<reference evidence="3 4" key="1">
    <citation type="journal article" date="2019" name="Nat. Med.">
        <title>A library of human gut bacterial isolates paired with longitudinal multiomics data enables mechanistic microbiome research.</title>
        <authorList>
            <person name="Poyet M."/>
            <person name="Groussin M."/>
            <person name="Gibbons S.M."/>
            <person name="Avila-Pacheco J."/>
            <person name="Jiang X."/>
            <person name="Kearney S.M."/>
            <person name="Perrotta A.R."/>
            <person name="Berdy B."/>
            <person name="Zhao S."/>
            <person name="Lieberman T.D."/>
            <person name="Swanson P.K."/>
            <person name="Smith M."/>
            <person name="Roesemann S."/>
            <person name="Alexander J.E."/>
            <person name="Rich S.A."/>
            <person name="Livny J."/>
            <person name="Vlamakis H."/>
            <person name="Clish C."/>
            <person name="Bullock K."/>
            <person name="Deik A."/>
            <person name="Scott J."/>
            <person name="Pierce K.A."/>
            <person name="Xavier R.J."/>
            <person name="Alm E.J."/>
        </authorList>
    </citation>
    <scope>NUCLEOTIDE SEQUENCE [LARGE SCALE GENOMIC DNA]</scope>
    <source>
        <strain evidence="3 4">BIOML-A13</strain>
    </source>
</reference>
<comment type="caution">
    <text evidence="3">The sequence shown here is derived from an EMBL/GenBank/DDBJ whole genome shotgun (WGS) entry which is preliminary data.</text>
</comment>
<dbReference type="AlphaFoldDB" id="A0A7J5TR33"/>
<keyword evidence="2" id="KW-0472">Membrane</keyword>
<feature type="region of interest" description="Disordered" evidence="1">
    <location>
        <begin position="26"/>
        <end position="59"/>
    </location>
</feature>
<name>A0A7J5TR33_BIFBI</name>
<evidence type="ECO:0000256" key="2">
    <source>
        <dbReference type="SAM" id="Phobius"/>
    </source>
</evidence>
<keyword evidence="2" id="KW-1133">Transmembrane helix</keyword>
<accession>A0A7J5TR33</accession>
<protein>
    <submittedName>
        <fullName evidence="3">Uncharacterized protein</fullName>
    </submittedName>
</protein>
<proteinExistence type="predicted"/>
<dbReference type="Proteomes" id="UP000451386">
    <property type="component" value="Unassembled WGS sequence"/>
</dbReference>
<feature type="transmembrane region" description="Helical" evidence="2">
    <location>
        <begin position="143"/>
        <end position="164"/>
    </location>
</feature>
<feature type="transmembrane region" description="Helical" evidence="2">
    <location>
        <begin position="88"/>
        <end position="110"/>
    </location>
</feature>
<evidence type="ECO:0000313" key="4">
    <source>
        <dbReference type="Proteomes" id="UP000451386"/>
    </source>
</evidence>
<dbReference type="EMBL" id="WDOP01000001">
    <property type="protein sequence ID" value="KAB7487559.1"/>
    <property type="molecule type" value="Genomic_DNA"/>
</dbReference>
<organism evidence="3 4">
    <name type="scientific">Bifidobacterium bifidum</name>
    <dbReference type="NCBI Taxonomy" id="1681"/>
    <lineage>
        <taxon>Bacteria</taxon>
        <taxon>Bacillati</taxon>
        <taxon>Actinomycetota</taxon>
        <taxon>Actinomycetes</taxon>
        <taxon>Bifidobacteriales</taxon>
        <taxon>Bifidobacteriaceae</taxon>
        <taxon>Bifidobacterium</taxon>
    </lineage>
</organism>
<gene>
    <name evidence="3" type="ORF">GBA83_01500</name>
</gene>
<sequence length="201" mass="22235">MMFEKPVEGIVKVVGERMVMDDDSDLGSVLESSRGMDGSDEDGSAGGCRRGRRRDSDEPNELGVFSMFATTVPERGDGERPATVRGMAWRIGLLFAWYVGVYVANIWYYLTGHGEYERASLAILSWFGVRWHDTWLGDWGGPIVWIVVLMFSSCAPLHVSTLLIVNGFTGRRCRPFCLLAALLMPVGVAGMLTEPVLKHAD</sequence>
<feature type="transmembrane region" description="Helical" evidence="2">
    <location>
        <begin position="176"/>
        <end position="193"/>
    </location>
</feature>
<keyword evidence="2" id="KW-0812">Transmembrane</keyword>